<feature type="non-terminal residue" evidence="1">
    <location>
        <position position="72"/>
    </location>
</feature>
<evidence type="ECO:0000313" key="2">
    <source>
        <dbReference type="Proteomes" id="UP000478052"/>
    </source>
</evidence>
<dbReference type="EMBL" id="VUJU01012303">
    <property type="protein sequence ID" value="KAF0708038.1"/>
    <property type="molecule type" value="Genomic_DNA"/>
</dbReference>
<sequence>MRRLTPDVFERKLLKNLFCGPCRIFSSIRSQFSDTVSEHEKSISHLNAVRQGRRKGVGKLGTRLGPRALWGP</sequence>
<protein>
    <submittedName>
        <fullName evidence="1">Zinc finger MYM-type protein 5</fullName>
    </submittedName>
</protein>
<accession>A0A6G0VSZ3</accession>
<evidence type="ECO:0000313" key="1">
    <source>
        <dbReference type="EMBL" id="KAF0708038.1"/>
    </source>
</evidence>
<name>A0A6G0VSZ3_APHCR</name>
<comment type="caution">
    <text evidence="1">The sequence shown here is derived from an EMBL/GenBank/DDBJ whole genome shotgun (WGS) entry which is preliminary data.</text>
</comment>
<proteinExistence type="predicted"/>
<reference evidence="1 2" key="1">
    <citation type="submission" date="2019-08" db="EMBL/GenBank/DDBJ databases">
        <title>Whole genome of Aphis craccivora.</title>
        <authorList>
            <person name="Voronova N.V."/>
            <person name="Shulinski R.S."/>
            <person name="Bandarenka Y.V."/>
            <person name="Zhorov D.G."/>
            <person name="Warner D."/>
        </authorList>
    </citation>
    <scope>NUCLEOTIDE SEQUENCE [LARGE SCALE GENOMIC DNA]</scope>
    <source>
        <strain evidence="1">180601</strain>
        <tissue evidence="1">Whole Body</tissue>
    </source>
</reference>
<gene>
    <name evidence="1" type="ORF">FWK35_00036958</name>
</gene>
<dbReference type="AlphaFoldDB" id="A0A6G0VSZ3"/>
<dbReference type="Proteomes" id="UP000478052">
    <property type="component" value="Unassembled WGS sequence"/>
</dbReference>
<keyword evidence="2" id="KW-1185">Reference proteome</keyword>
<organism evidence="1 2">
    <name type="scientific">Aphis craccivora</name>
    <name type="common">Cowpea aphid</name>
    <dbReference type="NCBI Taxonomy" id="307492"/>
    <lineage>
        <taxon>Eukaryota</taxon>
        <taxon>Metazoa</taxon>
        <taxon>Ecdysozoa</taxon>
        <taxon>Arthropoda</taxon>
        <taxon>Hexapoda</taxon>
        <taxon>Insecta</taxon>
        <taxon>Pterygota</taxon>
        <taxon>Neoptera</taxon>
        <taxon>Paraneoptera</taxon>
        <taxon>Hemiptera</taxon>
        <taxon>Sternorrhyncha</taxon>
        <taxon>Aphidomorpha</taxon>
        <taxon>Aphidoidea</taxon>
        <taxon>Aphididae</taxon>
        <taxon>Aphidini</taxon>
        <taxon>Aphis</taxon>
        <taxon>Aphis</taxon>
    </lineage>
</organism>